<gene>
    <name evidence="2" type="ORF">RHSIM_Rhsim10G0108000</name>
</gene>
<feature type="region of interest" description="Disordered" evidence="1">
    <location>
        <begin position="191"/>
        <end position="212"/>
    </location>
</feature>
<name>A0A834GDK8_RHOSS</name>
<evidence type="ECO:0000256" key="1">
    <source>
        <dbReference type="SAM" id="MobiDB-lite"/>
    </source>
</evidence>
<feature type="region of interest" description="Disordered" evidence="1">
    <location>
        <begin position="1"/>
        <end position="38"/>
    </location>
</feature>
<comment type="caution">
    <text evidence="2">The sequence shown here is derived from an EMBL/GenBank/DDBJ whole genome shotgun (WGS) entry which is preliminary data.</text>
</comment>
<protein>
    <submittedName>
        <fullName evidence="2">Uncharacterized protein</fullName>
    </submittedName>
</protein>
<dbReference type="Proteomes" id="UP000626092">
    <property type="component" value="Unassembled WGS sequence"/>
</dbReference>
<keyword evidence="3" id="KW-1185">Reference proteome</keyword>
<proteinExistence type="predicted"/>
<accession>A0A834GDK8</accession>
<feature type="compositionally biased region" description="Acidic residues" evidence="1">
    <location>
        <begin position="10"/>
        <end position="29"/>
    </location>
</feature>
<evidence type="ECO:0000313" key="2">
    <source>
        <dbReference type="EMBL" id="KAF7130329.1"/>
    </source>
</evidence>
<organism evidence="2 3">
    <name type="scientific">Rhododendron simsii</name>
    <name type="common">Sims's rhododendron</name>
    <dbReference type="NCBI Taxonomy" id="118357"/>
    <lineage>
        <taxon>Eukaryota</taxon>
        <taxon>Viridiplantae</taxon>
        <taxon>Streptophyta</taxon>
        <taxon>Embryophyta</taxon>
        <taxon>Tracheophyta</taxon>
        <taxon>Spermatophyta</taxon>
        <taxon>Magnoliopsida</taxon>
        <taxon>eudicotyledons</taxon>
        <taxon>Gunneridae</taxon>
        <taxon>Pentapetalae</taxon>
        <taxon>asterids</taxon>
        <taxon>Ericales</taxon>
        <taxon>Ericaceae</taxon>
        <taxon>Ericoideae</taxon>
        <taxon>Rhodoreae</taxon>
        <taxon>Rhododendron</taxon>
    </lineage>
</organism>
<dbReference type="EMBL" id="WJXA01000010">
    <property type="protein sequence ID" value="KAF7130329.1"/>
    <property type="molecule type" value="Genomic_DNA"/>
</dbReference>
<dbReference type="AlphaFoldDB" id="A0A834GDK8"/>
<sequence length="324" mass="36271">MASRGKTSLIDEENEEGEWEMDDEEEEDVERYKLESSDDDVEIEDEFSGLHLGFLLDDQSDVNLVDHTDLVEITLANFKPFKTLGFMKMAGRRKRGHSGAEPSELQPDYNAQLFTNRVNEGNWAGFISQSIVSGGQYVANEEELVNTIDDVAAFYQTITDDRVIGGGVSKTELKKHLRPLHLFIANNVGHISDDKEGNPQGQEDIAGQSGEHMTQPQFEADFSQQMFARFDALQASQNQMLANSKTSPLLRIVGLIEWSMEWIILIKLSSTTSATTINITLISCLTHPITHPRSDFPTFPLLPLLMMSQGGEKSVLVFNSYLVH</sequence>
<evidence type="ECO:0000313" key="3">
    <source>
        <dbReference type="Proteomes" id="UP000626092"/>
    </source>
</evidence>
<reference evidence="2" key="1">
    <citation type="submission" date="2019-11" db="EMBL/GenBank/DDBJ databases">
        <authorList>
            <person name="Liu Y."/>
            <person name="Hou J."/>
            <person name="Li T.-Q."/>
            <person name="Guan C.-H."/>
            <person name="Wu X."/>
            <person name="Wu H.-Z."/>
            <person name="Ling F."/>
            <person name="Zhang R."/>
            <person name="Shi X.-G."/>
            <person name="Ren J.-P."/>
            <person name="Chen E.-F."/>
            <person name="Sun J.-M."/>
        </authorList>
    </citation>
    <scope>NUCLEOTIDE SEQUENCE</scope>
    <source>
        <strain evidence="2">Adult_tree_wgs_1</strain>
        <tissue evidence="2">Leaves</tissue>
    </source>
</reference>